<evidence type="ECO:0000256" key="1">
    <source>
        <dbReference type="SAM" id="SignalP"/>
    </source>
</evidence>
<dbReference type="OrthoDB" id="1886636at2759"/>
<evidence type="ECO:0000313" key="2">
    <source>
        <dbReference type="EMBL" id="KAF9515670.1"/>
    </source>
</evidence>
<sequence length="152" mass="17304">MKLLLSLMSMMTATIFNWNKQWPSHDIFLVWLANESKGSGSEKKYTKKHPQRSRKVETKRIPGGCTCSLAIKTYGDTPVVLGSYKPQHCHKIGHLNLMYTRIPKVACETIIKMLREGIHASIVVEKIQSGIYHNAHDEEVLLCENLIISRDV</sequence>
<evidence type="ECO:0000313" key="3">
    <source>
        <dbReference type="Proteomes" id="UP000886523"/>
    </source>
</evidence>
<keyword evidence="1" id="KW-0732">Signal</keyword>
<feature type="chain" id="PRO_5040307930" evidence="1">
    <location>
        <begin position="16"/>
        <end position="152"/>
    </location>
</feature>
<organism evidence="2 3">
    <name type="scientific">Hydnum rufescens UP504</name>
    <dbReference type="NCBI Taxonomy" id="1448309"/>
    <lineage>
        <taxon>Eukaryota</taxon>
        <taxon>Fungi</taxon>
        <taxon>Dikarya</taxon>
        <taxon>Basidiomycota</taxon>
        <taxon>Agaricomycotina</taxon>
        <taxon>Agaricomycetes</taxon>
        <taxon>Cantharellales</taxon>
        <taxon>Hydnaceae</taxon>
        <taxon>Hydnum</taxon>
    </lineage>
</organism>
<dbReference type="AlphaFoldDB" id="A0A9P6B2B1"/>
<protein>
    <submittedName>
        <fullName evidence="2">Uncharacterized protein</fullName>
    </submittedName>
</protein>
<feature type="signal peptide" evidence="1">
    <location>
        <begin position="1"/>
        <end position="15"/>
    </location>
</feature>
<keyword evidence="3" id="KW-1185">Reference proteome</keyword>
<dbReference type="Proteomes" id="UP000886523">
    <property type="component" value="Unassembled WGS sequence"/>
</dbReference>
<proteinExistence type="predicted"/>
<name>A0A9P6B2B1_9AGAM</name>
<dbReference type="EMBL" id="MU128947">
    <property type="protein sequence ID" value="KAF9515670.1"/>
    <property type="molecule type" value="Genomic_DNA"/>
</dbReference>
<comment type="caution">
    <text evidence="2">The sequence shown here is derived from an EMBL/GenBank/DDBJ whole genome shotgun (WGS) entry which is preliminary data.</text>
</comment>
<accession>A0A9P6B2B1</accession>
<reference evidence="2" key="1">
    <citation type="journal article" date="2020" name="Nat. Commun.">
        <title>Large-scale genome sequencing of mycorrhizal fungi provides insights into the early evolution of symbiotic traits.</title>
        <authorList>
            <person name="Miyauchi S."/>
            <person name="Kiss E."/>
            <person name="Kuo A."/>
            <person name="Drula E."/>
            <person name="Kohler A."/>
            <person name="Sanchez-Garcia M."/>
            <person name="Morin E."/>
            <person name="Andreopoulos B."/>
            <person name="Barry K.W."/>
            <person name="Bonito G."/>
            <person name="Buee M."/>
            <person name="Carver A."/>
            <person name="Chen C."/>
            <person name="Cichocki N."/>
            <person name="Clum A."/>
            <person name="Culley D."/>
            <person name="Crous P.W."/>
            <person name="Fauchery L."/>
            <person name="Girlanda M."/>
            <person name="Hayes R.D."/>
            <person name="Keri Z."/>
            <person name="LaButti K."/>
            <person name="Lipzen A."/>
            <person name="Lombard V."/>
            <person name="Magnuson J."/>
            <person name="Maillard F."/>
            <person name="Murat C."/>
            <person name="Nolan M."/>
            <person name="Ohm R.A."/>
            <person name="Pangilinan J."/>
            <person name="Pereira M.F."/>
            <person name="Perotto S."/>
            <person name="Peter M."/>
            <person name="Pfister S."/>
            <person name="Riley R."/>
            <person name="Sitrit Y."/>
            <person name="Stielow J.B."/>
            <person name="Szollosi G."/>
            <person name="Zifcakova L."/>
            <person name="Stursova M."/>
            <person name="Spatafora J.W."/>
            <person name="Tedersoo L."/>
            <person name="Vaario L.M."/>
            <person name="Yamada A."/>
            <person name="Yan M."/>
            <person name="Wang P."/>
            <person name="Xu J."/>
            <person name="Bruns T."/>
            <person name="Baldrian P."/>
            <person name="Vilgalys R."/>
            <person name="Dunand C."/>
            <person name="Henrissat B."/>
            <person name="Grigoriev I.V."/>
            <person name="Hibbett D."/>
            <person name="Nagy L.G."/>
            <person name="Martin F.M."/>
        </authorList>
    </citation>
    <scope>NUCLEOTIDE SEQUENCE</scope>
    <source>
        <strain evidence="2">UP504</strain>
    </source>
</reference>
<gene>
    <name evidence="2" type="ORF">BS47DRAFT_737869</name>
</gene>